<dbReference type="Proteomes" id="UP000215005">
    <property type="component" value="Chromosome"/>
</dbReference>
<dbReference type="OrthoDB" id="5141156at2"/>
<dbReference type="KEGG" id="ngv:CDO52_03700"/>
<evidence type="ECO:0000313" key="3">
    <source>
        <dbReference type="Proteomes" id="UP000215005"/>
    </source>
</evidence>
<dbReference type="Pfam" id="PF21836">
    <property type="entry name" value="DUF6895"/>
    <property type="match status" value="1"/>
</dbReference>
<keyword evidence="3" id="KW-1185">Reference proteome</keyword>
<dbReference type="AlphaFoldDB" id="A0A223SD59"/>
<accession>A0A223SD59</accession>
<organism evidence="2 3">
    <name type="scientific">Nocardiopsis gilva YIM 90087</name>
    <dbReference type="NCBI Taxonomy" id="1235441"/>
    <lineage>
        <taxon>Bacteria</taxon>
        <taxon>Bacillati</taxon>
        <taxon>Actinomycetota</taxon>
        <taxon>Actinomycetes</taxon>
        <taxon>Streptosporangiales</taxon>
        <taxon>Nocardiopsidaceae</taxon>
        <taxon>Nocardiopsis</taxon>
    </lineage>
</organism>
<evidence type="ECO:0000313" key="2">
    <source>
        <dbReference type="EMBL" id="ASU86013.1"/>
    </source>
</evidence>
<gene>
    <name evidence="2" type="ORF">CDO52_03700</name>
</gene>
<protein>
    <recommendedName>
        <fullName evidence="1">DUF6895 domain-containing protein</fullName>
    </recommendedName>
</protein>
<dbReference type="InterPro" id="IPR054190">
    <property type="entry name" value="DUF6895"/>
</dbReference>
<reference evidence="2 3" key="1">
    <citation type="submission" date="2017-08" db="EMBL/GenBank/DDBJ databases">
        <title>The complete genome sequence of Nocardiopsis gilva YIM 90087.</title>
        <authorList>
            <person name="Yin M."/>
            <person name="Tang S."/>
        </authorList>
    </citation>
    <scope>NUCLEOTIDE SEQUENCE [LARGE SCALE GENOMIC DNA]</scope>
    <source>
        <strain evidence="2 3">YIM 90087</strain>
    </source>
</reference>
<feature type="domain" description="DUF6895" evidence="1">
    <location>
        <begin position="9"/>
        <end position="299"/>
    </location>
</feature>
<sequence length="304" mass="33241">MPGSTEVLDRALDWLTSHVAWFGPKWDEFFPQRDFPGATVLELLLLCRVLRRGPRAEASADLIEAASDVAQEMVERPAFLEDLYRADADFGYRVWLLALLHGLGRPVSGPLAVARELVEARGGDVSGIDWAMPHLLELRYILDLAEIPGSLPSTDELYAACGVHRVDPFSATENQVYALTHALLYATDLGGRPAPPCGGQEAERRLREALHTLLGVHLATDHYDLAAELVMCAEIAGDVSDGLVRHAWRRITAAQREDGSIPGPPFQEAVLAERTGAAADAYVFRTCYHTTLVTALAAAHRETL</sequence>
<name>A0A223SD59_9ACTN</name>
<proteinExistence type="predicted"/>
<evidence type="ECO:0000259" key="1">
    <source>
        <dbReference type="Pfam" id="PF21836"/>
    </source>
</evidence>
<dbReference type="EMBL" id="CP022753">
    <property type="protein sequence ID" value="ASU86013.1"/>
    <property type="molecule type" value="Genomic_DNA"/>
</dbReference>